<keyword evidence="3" id="KW-0805">Transcription regulation</keyword>
<dbReference type="SUPFAM" id="SSF46785">
    <property type="entry name" value="Winged helix' DNA-binding domain"/>
    <property type="match status" value="1"/>
</dbReference>
<dbReference type="Gene3D" id="1.10.10.10">
    <property type="entry name" value="Winged helix-like DNA-binding domain superfamily/Winged helix DNA-binding domain"/>
    <property type="match status" value="1"/>
</dbReference>
<evidence type="ECO:0000313" key="8">
    <source>
        <dbReference type="Proteomes" id="UP000321523"/>
    </source>
</evidence>
<protein>
    <submittedName>
        <fullName evidence="7">GntR family transcriptional regulator</fullName>
    </submittedName>
</protein>
<dbReference type="InterPro" id="IPR015424">
    <property type="entry name" value="PyrdxlP-dep_Trfase"/>
</dbReference>
<dbReference type="Pfam" id="PF00155">
    <property type="entry name" value="Aminotran_1_2"/>
    <property type="match status" value="1"/>
</dbReference>
<dbReference type="Gene3D" id="3.40.640.10">
    <property type="entry name" value="Type I PLP-dependent aspartate aminotransferase-like (Major domain)"/>
    <property type="match status" value="1"/>
</dbReference>
<dbReference type="Pfam" id="PF00392">
    <property type="entry name" value="GntR"/>
    <property type="match status" value="1"/>
</dbReference>
<dbReference type="InterPro" id="IPR051446">
    <property type="entry name" value="HTH_trans_reg/aminotransferase"/>
</dbReference>
<keyword evidence="4" id="KW-0238">DNA-binding</keyword>
<gene>
    <name evidence="7" type="ORF">SAE02_33800</name>
</gene>
<dbReference type="PROSITE" id="PS50949">
    <property type="entry name" value="HTH_GNTR"/>
    <property type="match status" value="1"/>
</dbReference>
<name>A0A512DRX0_9PROT</name>
<reference evidence="7 8" key="1">
    <citation type="submission" date="2019-07" db="EMBL/GenBank/DDBJ databases">
        <title>Whole genome shotgun sequence of Skermanella aerolata NBRC 106429.</title>
        <authorList>
            <person name="Hosoyama A."/>
            <person name="Uohara A."/>
            <person name="Ohji S."/>
            <person name="Ichikawa N."/>
        </authorList>
    </citation>
    <scope>NUCLEOTIDE SEQUENCE [LARGE SCALE GENOMIC DNA]</scope>
    <source>
        <strain evidence="7 8">NBRC 106429</strain>
    </source>
</reference>
<keyword evidence="8" id="KW-1185">Reference proteome</keyword>
<feature type="domain" description="HTH gntR-type" evidence="6">
    <location>
        <begin position="22"/>
        <end position="90"/>
    </location>
</feature>
<evidence type="ECO:0000256" key="4">
    <source>
        <dbReference type="ARBA" id="ARBA00023125"/>
    </source>
</evidence>
<dbReference type="InterPro" id="IPR004839">
    <property type="entry name" value="Aminotransferase_I/II_large"/>
</dbReference>
<dbReference type="Gene3D" id="3.90.1150.10">
    <property type="entry name" value="Aspartate Aminotransferase, domain 1"/>
    <property type="match status" value="1"/>
</dbReference>
<dbReference type="GO" id="GO:0003700">
    <property type="term" value="F:DNA-binding transcription factor activity"/>
    <property type="evidence" value="ECO:0007669"/>
    <property type="project" value="InterPro"/>
</dbReference>
<dbReference type="SUPFAM" id="SSF53383">
    <property type="entry name" value="PLP-dependent transferases"/>
    <property type="match status" value="1"/>
</dbReference>
<dbReference type="InterPro" id="IPR000524">
    <property type="entry name" value="Tscrpt_reg_HTH_GntR"/>
</dbReference>
<dbReference type="CDD" id="cd00609">
    <property type="entry name" value="AAT_like"/>
    <property type="match status" value="1"/>
</dbReference>
<evidence type="ECO:0000256" key="2">
    <source>
        <dbReference type="ARBA" id="ARBA00022898"/>
    </source>
</evidence>
<dbReference type="Proteomes" id="UP000321523">
    <property type="component" value="Unassembled WGS sequence"/>
</dbReference>
<dbReference type="EMBL" id="BJYZ01000015">
    <property type="protein sequence ID" value="GEO39232.1"/>
    <property type="molecule type" value="Genomic_DNA"/>
</dbReference>
<proteinExistence type="inferred from homology"/>
<keyword evidence="2" id="KW-0663">Pyridoxal phosphate</keyword>
<dbReference type="SMART" id="SM00345">
    <property type="entry name" value="HTH_GNTR"/>
    <property type="match status" value="1"/>
</dbReference>
<organism evidence="7 8">
    <name type="scientific">Skermanella aerolata</name>
    <dbReference type="NCBI Taxonomy" id="393310"/>
    <lineage>
        <taxon>Bacteria</taxon>
        <taxon>Pseudomonadati</taxon>
        <taxon>Pseudomonadota</taxon>
        <taxon>Alphaproteobacteria</taxon>
        <taxon>Rhodospirillales</taxon>
        <taxon>Azospirillaceae</taxon>
        <taxon>Skermanella</taxon>
    </lineage>
</organism>
<dbReference type="GO" id="GO:0030170">
    <property type="term" value="F:pyridoxal phosphate binding"/>
    <property type="evidence" value="ECO:0007669"/>
    <property type="project" value="InterPro"/>
</dbReference>
<keyword evidence="5" id="KW-0804">Transcription</keyword>
<comment type="caution">
    <text evidence="7">The sequence shown here is derived from an EMBL/GenBank/DDBJ whole genome shotgun (WGS) entry which is preliminary data.</text>
</comment>
<evidence type="ECO:0000256" key="3">
    <source>
        <dbReference type="ARBA" id="ARBA00023015"/>
    </source>
</evidence>
<dbReference type="GO" id="GO:0003677">
    <property type="term" value="F:DNA binding"/>
    <property type="evidence" value="ECO:0007669"/>
    <property type="project" value="UniProtKB-KW"/>
</dbReference>
<dbReference type="PANTHER" id="PTHR46577:SF1">
    <property type="entry name" value="HTH-TYPE TRANSCRIPTIONAL REGULATORY PROTEIN GABR"/>
    <property type="match status" value="1"/>
</dbReference>
<dbReference type="InterPro" id="IPR015422">
    <property type="entry name" value="PyrdxlP-dep_Trfase_small"/>
</dbReference>
<evidence type="ECO:0000313" key="7">
    <source>
        <dbReference type="EMBL" id="GEO39232.1"/>
    </source>
</evidence>
<accession>A0A512DRX0</accession>
<dbReference type="AlphaFoldDB" id="A0A512DRX0"/>
<evidence type="ECO:0000259" key="6">
    <source>
        <dbReference type="PROSITE" id="PS50949"/>
    </source>
</evidence>
<dbReference type="PANTHER" id="PTHR46577">
    <property type="entry name" value="HTH-TYPE TRANSCRIPTIONAL REGULATORY PROTEIN GABR"/>
    <property type="match status" value="1"/>
</dbReference>
<sequence length="477" mass="51827">MRVNYNIVTMTNWLPDLANFPGPRYRAIADALAADISSNRLLVGARLPTHRDLAYHLKVTVGTVTRAYAEAERRGLIGGEVGRGTYVKAGTPASAMDQWPQLPPPPGDIPAVVDLSLCTPSSAGVAEALATMFASMSNPADFRGLLEYPPHGGLPAHRAAGAEWLSRHQLSVGPENVLVTSGAQNGMAISISTVARPGDLILTERLTYFGMKALTSTLGLRLEGVAMDEDGLLPDAFEAACRQSAPRALYTVPTLHNPTTAVMPLERRLRIIEIARQYDVTIIEDDVFGFLMPDAPPPIQTLAPDITLHISSMSKSIAPGLRIGYLVAPSRLMPRLEGTMRALNYAVPPLMSELASRWIEDGSADRFADAQRRECRIRHAMAQDILRDCPVIAVPSVGQHLWLKLPEPWRREDFVSETRQRGIMLTGADVFMVGRGAAPHAVRVGISMPQRRDDVRHGLEVIAELLMNPVGASLSVV</sequence>
<evidence type="ECO:0000256" key="1">
    <source>
        <dbReference type="ARBA" id="ARBA00005384"/>
    </source>
</evidence>
<dbReference type="InterPro" id="IPR036390">
    <property type="entry name" value="WH_DNA-bd_sf"/>
</dbReference>
<dbReference type="InterPro" id="IPR015421">
    <property type="entry name" value="PyrdxlP-dep_Trfase_major"/>
</dbReference>
<evidence type="ECO:0000256" key="5">
    <source>
        <dbReference type="ARBA" id="ARBA00023163"/>
    </source>
</evidence>
<dbReference type="InterPro" id="IPR036388">
    <property type="entry name" value="WH-like_DNA-bd_sf"/>
</dbReference>
<comment type="similarity">
    <text evidence="1">In the C-terminal section; belongs to the class-I pyridoxal-phosphate-dependent aminotransferase family.</text>
</comment>